<accession>A0A3M0JCT5</accession>
<dbReference type="Proteomes" id="UP000269221">
    <property type="component" value="Unassembled WGS sequence"/>
</dbReference>
<protein>
    <submittedName>
        <fullName evidence="3">Uncharacterized protein</fullName>
    </submittedName>
</protein>
<gene>
    <name evidence="3" type="ORF">DUI87_24991</name>
</gene>
<keyword evidence="2" id="KW-0812">Transmembrane</keyword>
<organism evidence="3 4">
    <name type="scientific">Hirundo rustica rustica</name>
    <dbReference type="NCBI Taxonomy" id="333673"/>
    <lineage>
        <taxon>Eukaryota</taxon>
        <taxon>Metazoa</taxon>
        <taxon>Chordata</taxon>
        <taxon>Craniata</taxon>
        <taxon>Vertebrata</taxon>
        <taxon>Euteleostomi</taxon>
        <taxon>Archelosauria</taxon>
        <taxon>Archosauria</taxon>
        <taxon>Dinosauria</taxon>
        <taxon>Saurischia</taxon>
        <taxon>Theropoda</taxon>
        <taxon>Coelurosauria</taxon>
        <taxon>Aves</taxon>
        <taxon>Neognathae</taxon>
        <taxon>Neoaves</taxon>
        <taxon>Telluraves</taxon>
        <taxon>Australaves</taxon>
        <taxon>Passeriformes</taxon>
        <taxon>Sylvioidea</taxon>
        <taxon>Hirundinidae</taxon>
        <taxon>Hirundo</taxon>
    </lineage>
</organism>
<evidence type="ECO:0000313" key="3">
    <source>
        <dbReference type="EMBL" id="RMB98772.1"/>
    </source>
</evidence>
<evidence type="ECO:0000256" key="1">
    <source>
        <dbReference type="SAM" id="MobiDB-lite"/>
    </source>
</evidence>
<proteinExistence type="predicted"/>
<keyword evidence="4" id="KW-1185">Reference proteome</keyword>
<evidence type="ECO:0000313" key="4">
    <source>
        <dbReference type="Proteomes" id="UP000269221"/>
    </source>
</evidence>
<dbReference type="AlphaFoldDB" id="A0A3M0JCT5"/>
<reference evidence="3 4" key="1">
    <citation type="submission" date="2018-07" db="EMBL/GenBank/DDBJ databases">
        <title>A high quality draft genome assembly of the barn swallow (H. rustica rustica).</title>
        <authorList>
            <person name="Formenti G."/>
            <person name="Chiara M."/>
            <person name="Poveda L."/>
            <person name="Francoijs K.-J."/>
            <person name="Bonisoli-Alquati A."/>
            <person name="Canova L."/>
            <person name="Gianfranceschi L."/>
            <person name="Horner D.S."/>
            <person name="Saino N."/>
        </authorList>
    </citation>
    <scope>NUCLEOTIDE SEQUENCE [LARGE SCALE GENOMIC DNA]</scope>
    <source>
        <strain evidence="3">Chelidonia</strain>
        <tissue evidence="3">Blood</tissue>
    </source>
</reference>
<feature type="region of interest" description="Disordered" evidence="1">
    <location>
        <begin position="13"/>
        <end position="36"/>
    </location>
</feature>
<name>A0A3M0JCT5_HIRRU</name>
<evidence type="ECO:0000256" key="2">
    <source>
        <dbReference type="SAM" id="Phobius"/>
    </source>
</evidence>
<comment type="caution">
    <text evidence="3">The sequence shown here is derived from an EMBL/GenBank/DDBJ whole genome shotgun (WGS) entry which is preliminary data.</text>
</comment>
<keyword evidence="2" id="KW-1133">Transmembrane helix</keyword>
<feature type="transmembrane region" description="Helical" evidence="2">
    <location>
        <begin position="70"/>
        <end position="91"/>
    </location>
</feature>
<dbReference type="EMBL" id="QRBI01000152">
    <property type="protein sequence ID" value="RMB98772.1"/>
    <property type="molecule type" value="Genomic_DNA"/>
</dbReference>
<keyword evidence="2" id="KW-0472">Membrane</keyword>
<sequence length="119" mass="12951">MDLSFMAAQVVRDGGTGRDGTGRDREPGAGAAGRIPSSTFRSGPLYSKVASARGYTLKYERKILKIGCKLMIVVWLDLLLVLVNVSGLFQFRGTEAIGKVYPDISYASYEHFGTKKGQN</sequence>